<dbReference type="SMART" id="SM01007">
    <property type="entry name" value="Aldolase_II"/>
    <property type="match status" value="1"/>
</dbReference>
<dbReference type="EMBL" id="WAAR01000016">
    <property type="protein sequence ID" value="KAB1117959.1"/>
    <property type="molecule type" value="Genomic_DNA"/>
</dbReference>
<evidence type="ECO:0000313" key="4">
    <source>
        <dbReference type="EMBL" id="KAB1117959.1"/>
    </source>
</evidence>
<evidence type="ECO:0000259" key="3">
    <source>
        <dbReference type="SMART" id="SM01007"/>
    </source>
</evidence>
<feature type="domain" description="Class II aldolase/adducin N-terminal" evidence="3">
    <location>
        <begin position="1"/>
        <end position="168"/>
    </location>
</feature>
<dbReference type="InterPro" id="IPR036409">
    <property type="entry name" value="Aldolase_II/adducin_N_sf"/>
</dbReference>
<proteinExistence type="predicted"/>
<dbReference type="Proteomes" id="UP000471364">
    <property type="component" value="Unassembled WGS sequence"/>
</dbReference>
<dbReference type="PANTHER" id="PTHR22789">
    <property type="entry name" value="FUCULOSE PHOSPHATE ALDOLASE"/>
    <property type="match status" value="1"/>
</dbReference>
<dbReference type="InterPro" id="IPR050197">
    <property type="entry name" value="Aldolase_class_II_sugar_metab"/>
</dbReference>
<evidence type="ECO:0000256" key="1">
    <source>
        <dbReference type="ARBA" id="ARBA00022723"/>
    </source>
</evidence>
<keyword evidence="1" id="KW-0479">Metal-binding</keyword>
<evidence type="ECO:0000256" key="2">
    <source>
        <dbReference type="ARBA" id="ARBA00023239"/>
    </source>
</evidence>
<keyword evidence="5" id="KW-1185">Reference proteome</keyword>
<protein>
    <submittedName>
        <fullName evidence="4">Class II aldolase/adducin family protein</fullName>
    </submittedName>
</protein>
<comment type="caution">
    <text evidence="4">The sequence shown here is derived from an EMBL/GenBank/DDBJ whole genome shotgun (WGS) entry which is preliminary data.</text>
</comment>
<name>A0ABQ6ULG7_9ACTN</name>
<dbReference type="PANTHER" id="PTHR22789:SF0">
    <property type="entry name" value="3-OXO-TETRONATE 4-PHOSPHATE DECARBOXYLASE-RELATED"/>
    <property type="match status" value="1"/>
</dbReference>
<reference evidence="4 5" key="1">
    <citation type="submission" date="2019-09" db="EMBL/GenBank/DDBJ databases">
        <title>High taxonomic diversity of Micromonospora strains isolated from Medicago sativa nodules in different geographical locations.</title>
        <authorList>
            <person name="Martinez-Hidalgo P."/>
            <person name="Flores-Felix J.D."/>
            <person name="Velazquez E."/>
            <person name="Brau L."/>
            <person name="Trujillo M.E."/>
            <person name="Martinez-Molina E."/>
        </authorList>
    </citation>
    <scope>NUCLEOTIDE SEQUENCE [LARGE SCALE GENOMIC DNA]</scope>
    <source>
        <strain evidence="4 5">ALFB5</strain>
    </source>
</reference>
<sequence length="195" mass="20759">MSHSGHANVSARADVDTMVISNTGRVRQLGADQFAIVRLDGEVVEGDITPENMEIVSMHTRVYQTRGDIGAIIHTHSPAVTGFALASRPLPCRYEALLRFGQAEDVPVVPWAPRGTAESVEGIVRTLQSHPLTSAVILANHGLLAFGVRPMDAAHLVEALEEAARAELEATELGGAVDFPEGALDAVRAGIRRAL</sequence>
<dbReference type="Gene3D" id="3.40.225.10">
    <property type="entry name" value="Class II aldolase/adducin N-terminal domain"/>
    <property type="match status" value="1"/>
</dbReference>
<keyword evidence="2" id="KW-0456">Lyase</keyword>
<dbReference type="Pfam" id="PF00596">
    <property type="entry name" value="Aldolase_II"/>
    <property type="match status" value="1"/>
</dbReference>
<dbReference type="SUPFAM" id="SSF53639">
    <property type="entry name" value="AraD/HMP-PK domain-like"/>
    <property type="match status" value="1"/>
</dbReference>
<dbReference type="InterPro" id="IPR001303">
    <property type="entry name" value="Aldolase_II/adducin_N"/>
</dbReference>
<organism evidence="4 5">
    <name type="scientific">Micromonospora aurantiaca</name>
    <name type="common">nom. illeg.</name>
    <dbReference type="NCBI Taxonomy" id="47850"/>
    <lineage>
        <taxon>Bacteria</taxon>
        <taxon>Bacillati</taxon>
        <taxon>Actinomycetota</taxon>
        <taxon>Actinomycetes</taxon>
        <taxon>Micromonosporales</taxon>
        <taxon>Micromonosporaceae</taxon>
        <taxon>Micromonospora</taxon>
    </lineage>
</organism>
<accession>A0ABQ6ULG7</accession>
<gene>
    <name evidence="4" type="ORF">F6X54_05605</name>
</gene>
<evidence type="ECO:0000313" key="5">
    <source>
        <dbReference type="Proteomes" id="UP000471364"/>
    </source>
</evidence>